<dbReference type="EMBL" id="CADCVQ010000139">
    <property type="protein sequence ID" value="CAA9519323.1"/>
    <property type="molecule type" value="Genomic_DNA"/>
</dbReference>
<dbReference type="AlphaFoldDB" id="A0A6J4TBX0"/>
<organism evidence="1">
    <name type="scientific">uncultured Solirubrobacteraceae bacterium</name>
    <dbReference type="NCBI Taxonomy" id="1162706"/>
    <lineage>
        <taxon>Bacteria</taxon>
        <taxon>Bacillati</taxon>
        <taxon>Actinomycetota</taxon>
        <taxon>Thermoleophilia</taxon>
        <taxon>Solirubrobacterales</taxon>
        <taxon>Solirubrobacteraceae</taxon>
        <taxon>environmental samples</taxon>
    </lineage>
</organism>
<sequence>MTETAATSGSRRFCVVQFEFPWVLGPADGRFTIREHLGEAPSHVLVLRALGATERRLLARRRGRPRAVAAPPEPAPEPVTTTRVTLVDAAALDGYDAASRWLAGADLDALADAALKRLNRVLYAQRVASADPYAREAALAQALVVRVGFGTGERVA</sequence>
<gene>
    <name evidence="1" type="ORF">AVDCRST_MAG67-3282</name>
</gene>
<protein>
    <submittedName>
        <fullName evidence="1">Uncharacterized protein</fullName>
    </submittedName>
</protein>
<evidence type="ECO:0000313" key="1">
    <source>
        <dbReference type="EMBL" id="CAA9519323.1"/>
    </source>
</evidence>
<reference evidence="1" key="1">
    <citation type="submission" date="2020-02" db="EMBL/GenBank/DDBJ databases">
        <authorList>
            <person name="Meier V. D."/>
        </authorList>
    </citation>
    <scope>NUCLEOTIDE SEQUENCE</scope>
    <source>
        <strain evidence="1">AVDCRST_MAG67</strain>
    </source>
</reference>
<proteinExistence type="predicted"/>
<accession>A0A6J4TBX0</accession>
<name>A0A6J4TBX0_9ACTN</name>
<feature type="non-terminal residue" evidence="1">
    <location>
        <position position="156"/>
    </location>
</feature>